<proteinExistence type="predicted"/>
<keyword evidence="3" id="KW-1185">Reference proteome</keyword>
<gene>
    <name evidence="2" type="ORF">ACFOW1_09495</name>
</gene>
<organism evidence="2 3">
    <name type="scientific">Parasediminibacterium paludis</name>
    <dbReference type="NCBI Taxonomy" id="908966"/>
    <lineage>
        <taxon>Bacteria</taxon>
        <taxon>Pseudomonadati</taxon>
        <taxon>Bacteroidota</taxon>
        <taxon>Chitinophagia</taxon>
        <taxon>Chitinophagales</taxon>
        <taxon>Chitinophagaceae</taxon>
        <taxon>Parasediminibacterium</taxon>
    </lineage>
</organism>
<dbReference type="Proteomes" id="UP001595906">
    <property type="component" value="Unassembled WGS sequence"/>
</dbReference>
<keyword evidence="1" id="KW-0472">Membrane</keyword>
<comment type="caution">
    <text evidence="2">The sequence shown here is derived from an EMBL/GenBank/DDBJ whole genome shotgun (WGS) entry which is preliminary data.</text>
</comment>
<evidence type="ECO:0000313" key="3">
    <source>
        <dbReference type="Proteomes" id="UP001595906"/>
    </source>
</evidence>
<accession>A0ABV8PYS0</accession>
<feature type="transmembrane region" description="Helical" evidence="1">
    <location>
        <begin position="6"/>
        <end position="27"/>
    </location>
</feature>
<keyword evidence="1" id="KW-1133">Transmembrane helix</keyword>
<dbReference type="EMBL" id="JBHSDC010000018">
    <property type="protein sequence ID" value="MFC4232124.1"/>
    <property type="molecule type" value="Genomic_DNA"/>
</dbReference>
<dbReference type="RefSeq" id="WP_379013856.1">
    <property type="nucleotide sequence ID" value="NZ_JBHSDC010000018.1"/>
</dbReference>
<evidence type="ECO:0000313" key="2">
    <source>
        <dbReference type="EMBL" id="MFC4232124.1"/>
    </source>
</evidence>
<reference evidence="3" key="1">
    <citation type="journal article" date="2019" name="Int. J. Syst. Evol. Microbiol.">
        <title>The Global Catalogue of Microorganisms (GCM) 10K type strain sequencing project: providing services to taxonomists for standard genome sequencing and annotation.</title>
        <authorList>
            <consortium name="The Broad Institute Genomics Platform"/>
            <consortium name="The Broad Institute Genome Sequencing Center for Infectious Disease"/>
            <person name="Wu L."/>
            <person name="Ma J."/>
        </authorList>
    </citation>
    <scope>NUCLEOTIDE SEQUENCE [LARGE SCALE GENOMIC DNA]</scope>
    <source>
        <strain evidence="3">CECT 8010</strain>
    </source>
</reference>
<keyword evidence="1" id="KW-0812">Transmembrane</keyword>
<name>A0ABV8PYS0_9BACT</name>
<sequence>MKKALIIIAIVLIPIAIYIGIILYVSYQLNNVPKPLNQAIKDIKSPSFTIDLFNDNTILPTIKTKAQADEEATVISPSDVYNSGYTDPFDFNME</sequence>
<protein>
    <submittedName>
        <fullName evidence="2">Uncharacterized protein</fullName>
    </submittedName>
</protein>
<evidence type="ECO:0000256" key="1">
    <source>
        <dbReference type="SAM" id="Phobius"/>
    </source>
</evidence>